<accession>A0A8S1NSM5</accession>
<keyword evidence="1" id="KW-0175">Coiled coil</keyword>
<dbReference type="Proteomes" id="UP000688137">
    <property type="component" value="Unassembled WGS sequence"/>
</dbReference>
<organism evidence="3 4">
    <name type="scientific">Paramecium primaurelia</name>
    <dbReference type="NCBI Taxonomy" id="5886"/>
    <lineage>
        <taxon>Eukaryota</taxon>
        <taxon>Sar</taxon>
        <taxon>Alveolata</taxon>
        <taxon>Ciliophora</taxon>
        <taxon>Intramacronucleata</taxon>
        <taxon>Oligohymenophorea</taxon>
        <taxon>Peniculida</taxon>
        <taxon>Parameciidae</taxon>
        <taxon>Paramecium</taxon>
    </lineage>
</organism>
<evidence type="ECO:0000313" key="3">
    <source>
        <dbReference type="EMBL" id="CAD8095618.1"/>
    </source>
</evidence>
<dbReference type="OMA" id="ILSANQR"/>
<gene>
    <name evidence="3" type="ORF">PPRIM_AZ9-3.1.T0990067</name>
</gene>
<feature type="coiled-coil region" evidence="1">
    <location>
        <begin position="487"/>
        <end position="534"/>
    </location>
</feature>
<proteinExistence type="predicted"/>
<keyword evidence="4" id="KW-1185">Reference proteome</keyword>
<name>A0A8S1NSM5_PARPR</name>
<evidence type="ECO:0000256" key="2">
    <source>
        <dbReference type="SAM" id="MobiDB-lite"/>
    </source>
</evidence>
<evidence type="ECO:0000313" key="4">
    <source>
        <dbReference type="Proteomes" id="UP000688137"/>
    </source>
</evidence>
<reference evidence="3" key="1">
    <citation type="submission" date="2021-01" db="EMBL/GenBank/DDBJ databases">
        <authorList>
            <consortium name="Genoscope - CEA"/>
            <person name="William W."/>
        </authorList>
    </citation>
    <scope>NUCLEOTIDE SEQUENCE</scope>
</reference>
<sequence>MLDYIKEKSDIIITKQESINSVYQSSESSPKNLLGNHKKQRFPTISNAQLKSAIESNYLEHDQKHNIIRNPNLLTVFQMQFDTNSPRTLAAMEMLKIEVDDLNVQEYTDFYQKKLNPLQNLVQYLQYVTNKYKILNDLLKRRNQIKHIQSQVTKQINSKNIKYQDESLIAEQSESKKTQREDQQISVILSANQRKELFNKKVNKESENYNKFLNIVQDQINKQEEYYSKTAPEIYQKAEQLRLKQLDQIRKKLRRKNLKVDQICQKNKYEEQVQYREHKKVIQELEKDLDLHFERKQKQLLQSQDEQLEQIKKKEEKERERQLKRQKQISQEQSMIEQVMDSMKKKSDYLNDYLQRKQMEDRKKQQQSLKMFEEKQKKLQQSYTQKENQNVQMYLSKSTQRQIQLNKHEISQIKQQQNLSMKNSRIMKKYEQYQNSLDQKRSDSLITKLQEADDKLENGLKRHQSLLDLRKQNLCEKNEHRFKLAKQKQMENMLEKIHKQNKILEKNLEISQKNDKNKQELEFLEKYKKEILQNKVIQRNQMIQKLQS</sequence>
<evidence type="ECO:0000256" key="1">
    <source>
        <dbReference type="SAM" id="Coils"/>
    </source>
</evidence>
<dbReference type="AlphaFoldDB" id="A0A8S1NSM5"/>
<feature type="region of interest" description="Disordered" evidence="2">
    <location>
        <begin position="315"/>
        <end position="334"/>
    </location>
</feature>
<comment type="caution">
    <text evidence="3">The sequence shown here is derived from an EMBL/GenBank/DDBJ whole genome shotgun (WGS) entry which is preliminary data.</text>
</comment>
<protein>
    <submittedName>
        <fullName evidence="3">Uncharacterized protein</fullName>
    </submittedName>
</protein>
<dbReference type="EMBL" id="CAJJDM010000102">
    <property type="protein sequence ID" value="CAD8095618.1"/>
    <property type="molecule type" value="Genomic_DNA"/>
</dbReference>